<accession>A0ABD0MGP2</accession>
<keyword evidence="2" id="KW-1185">Reference proteome</keyword>
<protein>
    <submittedName>
        <fullName evidence="1">Uncharacterized protein</fullName>
    </submittedName>
</protein>
<dbReference type="AlphaFoldDB" id="A0ABD0MGP2"/>
<name>A0ABD0MGP2_CIRMR</name>
<gene>
    <name evidence="1" type="ORF">M9458_056614</name>
</gene>
<proteinExistence type="predicted"/>
<dbReference type="Proteomes" id="UP001529510">
    <property type="component" value="Unassembled WGS sequence"/>
</dbReference>
<dbReference type="EMBL" id="JAMKFB020000713">
    <property type="protein sequence ID" value="KAL0148074.1"/>
    <property type="molecule type" value="Genomic_DNA"/>
</dbReference>
<evidence type="ECO:0000313" key="1">
    <source>
        <dbReference type="EMBL" id="KAL0148074.1"/>
    </source>
</evidence>
<reference evidence="1 2" key="1">
    <citation type="submission" date="2024-05" db="EMBL/GenBank/DDBJ databases">
        <title>Genome sequencing and assembly of Indian major carp, Cirrhinus mrigala (Hamilton, 1822).</title>
        <authorList>
            <person name="Mohindra V."/>
            <person name="Chowdhury L.M."/>
            <person name="Lal K."/>
            <person name="Jena J.K."/>
        </authorList>
    </citation>
    <scope>NUCLEOTIDE SEQUENCE [LARGE SCALE GENOMIC DNA]</scope>
    <source>
        <strain evidence="1">CM1030</strain>
        <tissue evidence="1">Blood</tissue>
    </source>
</reference>
<evidence type="ECO:0000313" key="2">
    <source>
        <dbReference type="Proteomes" id="UP001529510"/>
    </source>
</evidence>
<comment type="caution">
    <text evidence="1">The sequence shown here is derived from an EMBL/GenBank/DDBJ whole genome shotgun (WGS) entry which is preliminary data.</text>
</comment>
<organism evidence="1 2">
    <name type="scientific">Cirrhinus mrigala</name>
    <name type="common">Mrigala</name>
    <dbReference type="NCBI Taxonomy" id="683832"/>
    <lineage>
        <taxon>Eukaryota</taxon>
        <taxon>Metazoa</taxon>
        <taxon>Chordata</taxon>
        <taxon>Craniata</taxon>
        <taxon>Vertebrata</taxon>
        <taxon>Euteleostomi</taxon>
        <taxon>Actinopterygii</taxon>
        <taxon>Neopterygii</taxon>
        <taxon>Teleostei</taxon>
        <taxon>Ostariophysi</taxon>
        <taxon>Cypriniformes</taxon>
        <taxon>Cyprinidae</taxon>
        <taxon>Labeoninae</taxon>
        <taxon>Labeonini</taxon>
        <taxon>Cirrhinus</taxon>
    </lineage>
</organism>
<sequence>MRGGLSRGAEVKTHQRNLLLLLPDLAQVCARRLTGEGVLEETPDPAVCQLTGRSWQREDSKEAKQVYLSFAELTPDELDHLGAQLNSLNKVNGVQRFEPCQTPEEEMAGELQHEPAEDKALLATLGDYYRCSRGPVQEPKAACRLQTAPQPVLEASELTALCLDTWSKSTAARRNAGCKQG</sequence>